<reference evidence="2" key="1">
    <citation type="journal article" date="2019" name="Int. J. Syst. Evol. Microbiol.">
        <title>The Global Catalogue of Microorganisms (GCM) 10K type strain sequencing project: providing services to taxonomists for standard genome sequencing and annotation.</title>
        <authorList>
            <consortium name="The Broad Institute Genomics Platform"/>
            <consortium name="The Broad Institute Genome Sequencing Center for Infectious Disease"/>
            <person name="Wu L."/>
            <person name="Ma J."/>
        </authorList>
    </citation>
    <scope>NUCLEOTIDE SEQUENCE [LARGE SCALE GENOMIC DNA]</scope>
    <source>
        <strain evidence="2">CCM 7855</strain>
    </source>
</reference>
<accession>A0ABQ1UII8</accession>
<evidence type="ECO:0000313" key="2">
    <source>
        <dbReference type="Proteomes" id="UP000632454"/>
    </source>
</evidence>
<organism evidence="1 2">
    <name type="scientific">Williamsia phyllosphaerae</name>
    <dbReference type="NCBI Taxonomy" id="885042"/>
    <lineage>
        <taxon>Bacteria</taxon>
        <taxon>Bacillati</taxon>
        <taxon>Actinomycetota</taxon>
        <taxon>Actinomycetes</taxon>
        <taxon>Mycobacteriales</taxon>
        <taxon>Nocardiaceae</taxon>
        <taxon>Williamsia</taxon>
    </lineage>
</organism>
<gene>
    <name evidence="1" type="ORF">GCM10007298_11670</name>
</gene>
<proteinExistence type="predicted"/>
<keyword evidence="2" id="KW-1185">Reference proteome</keyword>
<name>A0ABQ1UII8_9NOCA</name>
<sequence>MPDTRNARFTPPTVRKALIECALSRKHSHDPLPAHSMVLSTQSASVPSLLASPVFADRSARAAVLETDFEHT</sequence>
<dbReference type="Proteomes" id="UP000632454">
    <property type="component" value="Unassembled WGS sequence"/>
</dbReference>
<evidence type="ECO:0000313" key="1">
    <source>
        <dbReference type="EMBL" id="GGF17317.1"/>
    </source>
</evidence>
<protein>
    <submittedName>
        <fullName evidence="1">Uncharacterized protein</fullName>
    </submittedName>
</protein>
<dbReference type="EMBL" id="BMCS01000001">
    <property type="protein sequence ID" value="GGF17317.1"/>
    <property type="molecule type" value="Genomic_DNA"/>
</dbReference>
<comment type="caution">
    <text evidence="1">The sequence shown here is derived from an EMBL/GenBank/DDBJ whole genome shotgun (WGS) entry which is preliminary data.</text>
</comment>